<dbReference type="STRING" id="36087.A0A077ZJ31"/>
<evidence type="ECO:0000259" key="16">
    <source>
        <dbReference type="SMART" id="SM01016"/>
    </source>
</evidence>
<feature type="domain" description="Arginyl tRNA synthetase N-terminal" evidence="16">
    <location>
        <begin position="69"/>
        <end position="171"/>
    </location>
</feature>
<dbReference type="InterPro" id="IPR036695">
    <property type="entry name" value="Arg-tRNA-synth_N_sf"/>
</dbReference>
<dbReference type="InterPro" id="IPR005148">
    <property type="entry name" value="Arg-tRNA-synth_N"/>
</dbReference>
<dbReference type="FunFam" id="1.10.730.10:FF:000064">
    <property type="entry name" value="Probable arginine--tRNA ligase, cytoplasmic"/>
    <property type="match status" value="1"/>
</dbReference>
<dbReference type="NCBIfam" id="TIGR00456">
    <property type="entry name" value="argS"/>
    <property type="match status" value="1"/>
</dbReference>
<dbReference type="SUPFAM" id="SSF52374">
    <property type="entry name" value="Nucleotidylyl transferase"/>
    <property type="match status" value="1"/>
</dbReference>
<keyword evidence="9 13" id="KW-0030">Aminoacyl-tRNA synthetase</keyword>
<dbReference type="PANTHER" id="PTHR11956">
    <property type="entry name" value="ARGINYL-TRNA SYNTHETASE"/>
    <property type="match status" value="1"/>
</dbReference>
<feature type="coiled-coil region" evidence="14">
    <location>
        <begin position="467"/>
        <end position="494"/>
    </location>
</feature>
<dbReference type="InterPro" id="IPR008909">
    <property type="entry name" value="DALR_anticod-bd"/>
</dbReference>
<dbReference type="InterPro" id="IPR001278">
    <property type="entry name" value="Arg-tRNA-ligase"/>
</dbReference>
<dbReference type="SMART" id="SM01016">
    <property type="entry name" value="Arg_tRNA_synt_N"/>
    <property type="match status" value="1"/>
</dbReference>
<keyword evidence="5 13" id="KW-0436">Ligase</keyword>
<evidence type="ECO:0000256" key="13">
    <source>
        <dbReference type="RuleBase" id="RU363038"/>
    </source>
</evidence>
<evidence type="ECO:0000256" key="2">
    <source>
        <dbReference type="ARBA" id="ARBA00005594"/>
    </source>
</evidence>
<dbReference type="SMART" id="SM00836">
    <property type="entry name" value="DALR_1"/>
    <property type="match status" value="1"/>
</dbReference>
<dbReference type="HAMAP" id="MF_00123">
    <property type="entry name" value="Arg_tRNA_synth"/>
    <property type="match status" value="1"/>
</dbReference>
<dbReference type="Gene3D" id="3.40.50.620">
    <property type="entry name" value="HUPs"/>
    <property type="match status" value="1"/>
</dbReference>
<proteinExistence type="inferred from homology"/>
<dbReference type="SUPFAM" id="SSF47323">
    <property type="entry name" value="Anticodon-binding domain of a subclass of class I aminoacyl-tRNA synthetases"/>
    <property type="match status" value="1"/>
</dbReference>
<evidence type="ECO:0000313" key="17">
    <source>
        <dbReference type="EMBL" id="CDW58595.1"/>
    </source>
</evidence>
<dbReference type="Proteomes" id="UP000030665">
    <property type="component" value="Unassembled WGS sequence"/>
</dbReference>
<evidence type="ECO:0000256" key="14">
    <source>
        <dbReference type="SAM" id="Coils"/>
    </source>
</evidence>
<evidence type="ECO:0000256" key="5">
    <source>
        <dbReference type="ARBA" id="ARBA00022598"/>
    </source>
</evidence>
<dbReference type="Gene3D" id="3.30.1360.70">
    <property type="entry name" value="Arginyl tRNA synthetase N-terminal domain"/>
    <property type="match status" value="1"/>
</dbReference>
<gene>
    <name evidence="17" type="ORF">TTRE_0000691801</name>
</gene>
<comment type="similarity">
    <text evidence="2 13">Belongs to the class-I aminoacyl-tRNA synthetase family.</text>
</comment>
<dbReference type="PANTHER" id="PTHR11956:SF5">
    <property type="entry name" value="ARGININE--TRNA LIGASE, CYTOPLASMIC"/>
    <property type="match status" value="1"/>
</dbReference>
<comment type="catalytic activity">
    <reaction evidence="11">
        <text>tRNA(Arg) + L-arginine + ATP = L-arginyl-tRNA(Arg) + AMP + diphosphate</text>
        <dbReference type="Rhea" id="RHEA:20301"/>
        <dbReference type="Rhea" id="RHEA-COMP:9658"/>
        <dbReference type="Rhea" id="RHEA-COMP:9673"/>
        <dbReference type="ChEBI" id="CHEBI:30616"/>
        <dbReference type="ChEBI" id="CHEBI:32682"/>
        <dbReference type="ChEBI" id="CHEBI:33019"/>
        <dbReference type="ChEBI" id="CHEBI:78442"/>
        <dbReference type="ChEBI" id="CHEBI:78513"/>
        <dbReference type="ChEBI" id="CHEBI:456215"/>
        <dbReference type="EC" id="6.1.1.19"/>
    </reaction>
</comment>
<dbReference type="GO" id="GO:0006420">
    <property type="term" value="P:arginyl-tRNA aminoacylation"/>
    <property type="evidence" value="ECO:0007669"/>
    <property type="project" value="InterPro"/>
</dbReference>
<keyword evidence="4" id="KW-0963">Cytoplasm</keyword>
<comment type="subcellular location">
    <subcellularLocation>
        <location evidence="1">Cytoplasm</location>
        <location evidence="1">Cytosol</location>
    </subcellularLocation>
</comment>
<evidence type="ECO:0000256" key="4">
    <source>
        <dbReference type="ARBA" id="ARBA00022490"/>
    </source>
</evidence>
<evidence type="ECO:0000256" key="10">
    <source>
        <dbReference type="ARBA" id="ARBA00033033"/>
    </source>
</evidence>
<keyword evidence="18" id="KW-1185">Reference proteome</keyword>
<dbReference type="OrthoDB" id="68056at2759"/>
<keyword evidence="14" id="KW-0175">Coiled coil</keyword>
<evidence type="ECO:0000256" key="11">
    <source>
        <dbReference type="ARBA" id="ARBA00049339"/>
    </source>
</evidence>
<keyword evidence="6 13" id="KW-0547">Nucleotide-binding</keyword>
<dbReference type="Gene3D" id="1.10.730.10">
    <property type="entry name" value="Isoleucyl-tRNA Synthetase, Domain 1"/>
    <property type="match status" value="1"/>
</dbReference>
<dbReference type="Pfam" id="PF05746">
    <property type="entry name" value="DALR_1"/>
    <property type="match status" value="1"/>
</dbReference>
<keyword evidence="7 13" id="KW-0067">ATP-binding</keyword>
<dbReference type="PROSITE" id="PS00178">
    <property type="entry name" value="AA_TRNA_LIGASE_I"/>
    <property type="match status" value="1"/>
</dbReference>
<feature type="domain" description="DALR anticodon binding" evidence="15">
    <location>
        <begin position="538"/>
        <end position="663"/>
    </location>
</feature>
<reference evidence="17" key="1">
    <citation type="submission" date="2014-01" db="EMBL/GenBank/DDBJ databases">
        <authorList>
            <person name="Aslett M."/>
        </authorList>
    </citation>
    <scope>NUCLEOTIDE SEQUENCE</scope>
</reference>
<dbReference type="InterPro" id="IPR014729">
    <property type="entry name" value="Rossmann-like_a/b/a_fold"/>
</dbReference>
<reference evidence="17" key="2">
    <citation type="submission" date="2014-03" db="EMBL/GenBank/DDBJ databases">
        <title>The whipworm genome and dual-species transcriptomics of an intimate host-pathogen interaction.</title>
        <authorList>
            <person name="Foth B.J."/>
            <person name="Tsai I.J."/>
            <person name="Reid A.J."/>
            <person name="Bancroft A.J."/>
            <person name="Nichol S."/>
            <person name="Tracey A."/>
            <person name="Holroyd N."/>
            <person name="Cotton J.A."/>
            <person name="Stanley E.J."/>
            <person name="Zarowiecki M."/>
            <person name="Liu J.Z."/>
            <person name="Huckvale T."/>
            <person name="Cooper P.J."/>
            <person name="Grencis R.K."/>
            <person name="Berriman M."/>
        </authorList>
    </citation>
    <scope>NUCLEOTIDE SEQUENCE [LARGE SCALE GENOMIC DNA]</scope>
</reference>
<dbReference type="Pfam" id="PF03485">
    <property type="entry name" value="Arg_tRNA_synt_N"/>
    <property type="match status" value="1"/>
</dbReference>
<organism evidence="17 18">
    <name type="scientific">Trichuris trichiura</name>
    <name type="common">Whipworm</name>
    <name type="synonym">Trichocephalus trichiurus</name>
    <dbReference type="NCBI Taxonomy" id="36087"/>
    <lineage>
        <taxon>Eukaryota</taxon>
        <taxon>Metazoa</taxon>
        <taxon>Ecdysozoa</taxon>
        <taxon>Nematoda</taxon>
        <taxon>Enoplea</taxon>
        <taxon>Dorylaimia</taxon>
        <taxon>Trichinellida</taxon>
        <taxon>Trichuridae</taxon>
        <taxon>Trichuris</taxon>
    </lineage>
</organism>
<evidence type="ECO:0000256" key="6">
    <source>
        <dbReference type="ARBA" id="ARBA00022741"/>
    </source>
</evidence>
<dbReference type="GO" id="GO:0017101">
    <property type="term" value="C:aminoacyl-tRNA synthetase multienzyme complex"/>
    <property type="evidence" value="ECO:0007669"/>
    <property type="project" value="UniProtKB-ARBA"/>
</dbReference>
<evidence type="ECO:0000256" key="3">
    <source>
        <dbReference type="ARBA" id="ARBA00012837"/>
    </source>
</evidence>
<dbReference type="Pfam" id="PF00750">
    <property type="entry name" value="tRNA-synt_1d"/>
    <property type="match status" value="1"/>
</dbReference>
<dbReference type="GO" id="GO:0004814">
    <property type="term" value="F:arginine-tRNA ligase activity"/>
    <property type="evidence" value="ECO:0007669"/>
    <property type="project" value="UniProtKB-EC"/>
</dbReference>
<protein>
    <recommendedName>
        <fullName evidence="12">Probable arginine--tRNA ligase, cytoplasmic</fullName>
        <ecNumber evidence="3">6.1.1.19</ecNumber>
    </recommendedName>
    <alternativeName>
        <fullName evidence="10">Arginyl-tRNA synthetase</fullName>
    </alternativeName>
</protein>
<dbReference type="InterPro" id="IPR001412">
    <property type="entry name" value="aa-tRNA-synth_I_CS"/>
</dbReference>
<dbReference type="EC" id="6.1.1.19" evidence="3"/>
<dbReference type="InterPro" id="IPR009080">
    <property type="entry name" value="tRNAsynth_Ia_anticodon-bd"/>
</dbReference>
<dbReference type="InterPro" id="IPR035684">
    <property type="entry name" value="ArgRS_core"/>
</dbReference>
<dbReference type="GO" id="GO:0005524">
    <property type="term" value="F:ATP binding"/>
    <property type="evidence" value="ECO:0007669"/>
    <property type="project" value="UniProtKB-KW"/>
</dbReference>
<dbReference type="FunFam" id="3.30.1360.70:FF:000002">
    <property type="entry name" value="arginine--tRNA ligase, cytoplasmic"/>
    <property type="match status" value="1"/>
</dbReference>
<dbReference type="FunFam" id="3.40.50.620:FF:000084">
    <property type="entry name" value="arginine--tRNA ligase, cytoplasmic"/>
    <property type="match status" value="1"/>
</dbReference>
<name>A0A077ZJ31_TRITR</name>
<evidence type="ECO:0000313" key="18">
    <source>
        <dbReference type="Proteomes" id="UP000030665"/>
    </source>
</evidence>
<sequence length="663" mass="76066">MGDRITRLEKLAKFQLDDEDVELPERLRNRKIENERLRYRLGILERAIQMEKEKKRKIEMPSNELSVTQFLKLLFELAVQSAFPGDEKYAVTITESTKESFGDYQCNSAMAIAKVIHTLRLSYANEEFSYIFKVLKSNSRAVAEKILQSVPSNELIKKLEVAGPGFINIYLNEEDVLRRVLEMFCNGIKPPHLEKKRVVVDFSAPNIAKEMHVGHLRSTIIGDCICRLLEYVGFDVLRLNHVGDWGTQFGMLIAHLQDRFPNYKTVAPPLSDLQAFYKESRVRFDNDAAFKQRALAAVVELQAYNPEYVQAWKLICDISRKDFQNIYDRLDVKLVERGESFYHDKMADIVRLLEEKGLLQEDEGRKITFPAGLSVPLTVVKSGGGYTYDTSDLAALKNRLVDEKADWIIYVVDAGQALHFQQIFAVGKQIGFFTDDTHRVCHVPFGLVLGEDKKKFKTRSGDTIKLSDLLDEGLRRAKAKLEEKERDKVLNDEEFEAAQKAVAYGCIKYADLSHNRVNDYVFSFDKLLDDRGNTAAYLLYAYARIRSIARNANVTREALRKFAEEKDVTLSHEKEWKLAKKILKFPDVLSVVLETLLPNYICDYLFTLASVFTEFYDNCYCIEKNAEGTILKVNYNRLILCEVTADVIATGFNILGIRTIEKM</sequence>
<dbReference type="PRINTS" id="PR01038">
    <property type="entry name" value="TRNASYNTHARG"/>
</dbReference>
<accession>A0A077ZJ31</accession>
<evidence type="ECO:0000256" key="7">
    <source>
        <dbReference type="ARBA" id="ARBA00022840"/>
    </source>
</evidence>
<dbReference type="CDD" id="cd00671">
    <property type="entry name" value="ArgRS_core"/>
    <property type="match status" value="1"/>
</dbReference>
<evidence type="ECO:0000256" key="1">
    <source>
        <dbReference type="ARBA" id="ARBA00004514"/>
    </source>
</evidence>
<evidence type="ECO:0000256" key="9">
    <source>
        <dbReference type="ARBA" id="ARBA00023146"/>
    </source>
</evidence>
<evidence type="ECO:0000259" key="15">
    <source>
        <dbReference type="SMART" id="SM00836"/>
    </source>
</evidence>
<evidence type="ECO:0000256" key="12">
    <source>
        <dbReference type="ARBA" id="ARBA00071644"/>
    </source>
</evidence>
<evidence type="ECO:0000256" key="8">
    <source>
        <dbReference type="ARBA" id="ARBA00022917"/>
    </source>
</evidence>
<dbReference type="SUPFAM" id="SSF55190">
    <property type="entry name" value="Arginyl-tRNA synthetase (ArgRS), N-terminal 'additional' domain"/>
    <property type="match status" value="1"/>
</dbReference>
<dbReference type="EMBL" id="HG806375">
    <property type="protein sequence ID" value="CDW58595.1"/>
    <property type="molecule type" value="Genomic_DNA"/>
</dbReference>
<keyword evidence="8 13" id="KW-0648">Protein biosynthesis</keyword>
<dbReference type="GO" id="GO:0005829">
    <property type="term" value="C:cytosol"/>
    <property type="evidence" value="ECO:0007669"/>
    <property type="project" value="UniProtKB-SubCell"/>
</dbReference>
<dbReference type="AlphaFoldDB" id="A0A077ZJ31"/>